<keyword evidence="2 5" id="KW-0812">Transmembrane</keyword>
<dbReference type="Pfam" id="PF07690">
    <property type="entry name" value="MFS_1"/>
    <property type="match status" value="1"/>
</dbReference>
<evidence type="ECO:0000259" key="6">
    <source>
        <dbReference type="PROSITE" id="PS50850"/>
    </source>
</evidence>
<dbReference type="InterPro" id="IPR011701">
    <property type="entry name" value="MFS"/>
</dbReference>
<evidence type="ECO:0000256" key="1">
    <source>
        <dbReference type="ARBA" id="ARBA00004141"/>
    </source>
</evidence>
<feature type="transmembrane region" description="Helical" evidence="5">
    <location>
        <begin position="12"/>
        <end position="35"/>
    </location>
</feature>
<feature type="domain" description="Major facilitator superfamily (MFS) profile" evidence="6">
    <location>
        <begin position="10"/>
        <end position="418"/>
    </location>
</feature>
<dbReference type="InterPro" id="IPR036259">
    <property type="entry name" value="MFS_trans_sf"/>
</dbReference>
<evidence type="ECO:0000256" key="3">
    <source>
        <dbReference type="ARBA" id="ARBA00022989"/>
    </source>
</evidence>
<name>A0A5E6M9E4_9BACT</name>
<dbReference type="PANTHER" id="PTHR23508">
    <property type="entry name" value="CARBOXYLIC ACID TRANSPORTER PROTEIN HOMOLOG"/>
    <property type="match status" value="1"/>
</dbReference>
<dbReference type="Proteomes" id="UP000334923">
    <property type="component" value="Unassembled WGS sequence"/>
</dbReference>
<dbReference type="PANTHER" id="PTHR23508:SF10">
    <property type="entry name" value="CARBOXYLIC ACID TRANSPORTER PROTEIN HOMOLOG"/>
    <property type="match status" value="1"/>
</dbReference>
<feature type="transmembrane region" description="Helical" evidence="5">
    <location>
        <begin position="274"/>
        <end position="294"/>
    </location>
</feature>
<feature type="transmembrane region" description="Helical" evidence="5">
    <location>
        <begin position="47"/>
        <end position="65"/>
    </location>
</feature>
<protein>
    <submittedName>
        <fullName evidence="7">3-hydroxybenzoate transporter MhbT</fullName>
    </submittedName>
</protein>
<dbReference type="PROSITE" id="PS50850">
    <property type="entry name" value="MFS"/>
    <property type="match status" value="1"/>
</dbReference>
<dbReference type="PROSITE" id="PS00216">
    <property type="entry name" value="SUGAR_TRANSPORT_1"/>
    <property type="match status" value="1"/>
</dbReference>
<feature type="transmembrane region" description="Helical" evidence="5">
    <location>
        <begin position="237"/>
        <end position="262"/>
    </location>
</feature>
<dbReference type="RefSeq" id="WP_178086920.1">
    <property type="nucleotide sequence ID" value="NZ_CABFVA020000052.1"/>
</dbReference>
<proteinExistence type="predicted"/>
<dbReference type="AlphaFoldDB" id="A0A5E6M9E4"/>
<gene>
    <name evidence="7" type="primary">mhbT</name>
    <name evidence="7" type="ORF">MAMT_01035</name>
</gene>
<evidence type="ECO:0000256" key="4">
    <source>
        <dbReference type="ARBA" id="ARBA00023136"/>
    </source>
</evidence>
<evidence type="ECO:0000256" key="2">
    <source>
        <dbReference type="ARBA" id="ARBA00022692"/>
    </source>
</evidence>
<dbReference type="GO" id="GO:0046943">
    <property type="term" value="F:carboxylic acid transmembrane transporter activity"/>
    <property type="evidence" value="ECO:0007669"/>
    <property type="project" value="TreeGrafter"/>
</dbReference>
<feature type="transmembrane region" description="Helical" evidence="5">
    <location>
        <begin position="159"/>
        <end position="180"/>
    </location>
</feature>
<evidence type="ECO:0000256" key="5">
    <source>
        <dbReference type="SAM" id="Phobius"/>
    </source>
</evidence>
<organism evidence="7 8">
    <name type="scientific">Methylacidimicrobium tartarophylax</name>
    <dbReference type="NCBI Taxonomy" id="1041768"/>
    <lineage>
        <taxon>Bacteria</taxon>
        <taxon>Pseudomonadati</taxon>
        <taxon>Verrucomicrobiota</taxon>
        <taxon>Methylacidimicrobium</taxon>
    </lineage>
</organism>
<dbReference type="Gene3D" id="1.20.1250.20">
    <property type="entry name" value="MFS general substrate transporter like domains"/>
    <property type="match status" value="1"/>
</dbReference>
<feature type="transmembrane region" description="Helical" evidence="5">
    <location>
        <begin position="77"/>
        <end position="103"/>
    </location>
</feature>
<feature type="transmembrane region" description="Helical" evidence="5">
    <location>
        <begin position="391"/>
        <end position="411"/>
    </location>
</feature>
<feature type="transmembrane region" description="Helical" evidence="5">
    <location>
        <begin position="306"/>
        <end position="326"/>
    </location>
</feature>
<keyword evidence="8" id="KW-1185">Reference proteome</keyword>
<sequence length="427" mass="46026">MPKTFPSFYPALVAFFAWTFAVYDFVLFGLLLPVLAKEFGWSPAQSVSIALWVAVASFLCSLLVGPIADGLGRRNALVITVGGAALSSGLTALAVGPLSLIFARALSGLGYSEQAINTVYLSELEPAGRRGRIYGFVQGGWPIGQLLATGATGLLLPLVGWRGVFFVAGLPALAVFLARLRLPESPHFRKLQRFRRLRRHRTPGVAARYAQRNGIDAEKSGQMFLMQLLGRDLRSHFLFLVSAFFFNWFAGQIFTILATTIFTQAKGLSYNEALYVFGAGSAAAYVGYVFHGYLGDLLGRRETVAVAWIASSLAYAALLLLARGFWSVALCYALADFWRAGAYSALFTYIAESFPTRVRGSAAALINAIGPLGAIVSSSLLSSFLGHGMNGVWATFWIGALPALLSGLLLLGCRRIRPGLTLEAISR</sequence>
<comment type="subcellular location">
    <subcellularLocation>
        <location evidence="1">Membrane</location>
        <topology evidence="1">Multi-pass membrane protein</topology>
    </subcellularLocation>
</comment>
<keyword evidence="3 5" id="KW-1133">Transmembrane helix</keyword>
<dbReference type="GO" id="GO:0005886">
    <property type="term" value="C:plasma membrane"/>
    <property type="evidence" value="ECO:0007669"/>
    <property type="project" value="TreeGrafter"/>
</dbReference>
<dbReference type="InterPro" id="IPR005829">
    <property type="entry name" value="Sugar_transporter_CS"/>
</dbReference>
<dbReference type="InterPro" id="IPR020846">
    <property type="entry name" value="MFS_dom"/>
</dbReference>
<accession>A0A5E6M9E4</accession>
<dbReference type="SUPFAM" id="SSF103473">
    <property type="entry name" value="MFS general substrate transporter"/>
    <property type="match status" value="1"/>
</dbReference>
<reference evidence="7 8" key="1">
    <citation type="submission" date="2019-09" db="EMBL/GenBank/DDBJ databases">
        <authorList>
            <person name="Cremers G."/>
        </authorList>
    </citation>
    <scope>NUCLEOTIDE SEQUENCE [LARGE SCALE GENOMIC DNA]</scope>
    <source>
        <strain evidence="7">4A</strain>
    </source>
</reference>
<dbReference type="EMBL" id="CABFVA020000052">
    <property type="protein sequence ID" value="VVM06182.1"/>
    <property type="molecule type" value="Genomic_DNA"/>
</dbReference>
<keyword evidence="4 5" id="KW-0472">Membrane</keyword>
<evidence type="ECO:0000313" key="7">
    <source>
        <dbReference type="EMBL" id="VVM06182.1"/>
    </source>
</evidence>
<evidence type="ECO:0000313" key="8">
    <source>
        <dbReference type="Proteomes" id="UP000334923"/>
    </source>
</evidence>